<keyword evidence="4" id="KW-1185">Reference proteome</keyword>
<dbReference type="PANTHER" id="PTHR12905">
    <property type="entry name" value="METALLOPHOSPHOESTERASE"/>
    <property type="match status" value="1"/>
</dbReference>
<dbReference type="Gene3D" id="3.60.21.10">
    <property type="match status" value="1"/>
</dbReference>
<evidence type="ECO:0000313" key="3">
    <source>
        <dbReference type="EMBL" id="VFU00589.1"/>
    </source>
</evidence>
<dbReference type="OrthoDB" id="630188at2759"/>
<dbReference type="Proteomes" id="UP000332933">
    <property type="component" value="Unassembled WGS sequence"/>
</dbReference>
<protein>
    <submittedName>
        <fullName evidence="3">Aste57867_23946 protein</fullName>
    </submittedName>
</protein>
<dbReference type="EMBL" id="VJMH01007328">
    <property type="protein sequence ID" value="KAF0684025.1"/>
    <property type="molecule type" value="Genomic_DNA"/>
</dbReference>
<dbReference type="CDD" id="cd07379">
    <property type="entry name" value="MPP_239FB"/>
    <property type="match status" value="1"/>
</dbReference>
<sequence>MEEGTDARTARTLRFVCVSDTHGKHDQVDVPDGDVFIHAGDFSNTGSHNQLRRFAAWIESLPHAHKIVIAGNHEYSLDRAWYDKDGRKRHKEYQDPIVSKQILQRVCTYVENEVIDVGGVRIYGSPHSPVIPGCIMAFNLMPGRPSAAHWSKVPSDVDILVTHTPPFGILDANLRGQKCGDEDLLREVSTRIRPRYHIFGHIHECHGTSKVDGTTFVNAASCNVRHQADNPPIVFDIDVVKRPTEESAA</sequence>
<dbReference type="InterPro" id="IPR004843">
    <property type="entry name" value="Calcineurin-like_PHP"/>
</dbReference>
<accession>A0A485LQ65</accession>
<dbReference type="AlphaFoldDB" id="A0A485LQ65"/>
<proteinExistence type="predicted"/>
<evidence type="ECO:0000313" key="4">
    <source>
        <dbReference type="Proteomes" id="UP000332933"/>
    </source>
</evidence>
<dbReference type="GO" id="GO:0016787">
    <property type="term" value="F:hydrolase activity"/>
    <property type="evidence" value="ECO:0007669"/>
    <property type="project" value="InterPro"/>
</dbReference>
<dbReference type="PANTHER" id="PTHR12905:SF0">
    <property type="entry name" value="CALCINEURIN-LIKE PHOSPHOESTERASE DOMAIN-CONTAINING PROTEIN"/>
    <property type="match status" value="1"/>
</dbReference>
<dbReference type="InterPro" id="IPR051693">
    <property type="entry name" value="UPF0046_metallophosphoest"/>
</dbReference>
<dbReference type="InterPro" id="IPR029052">
    <property type="entry name" value="Metallo-depent_PP-like"/>
</dbReference>
<evidence type="ECO:0000313" key="2">
    <source>
        <dbReference type="EMBL" id="KAF0684025.1"/>
    </source>
</evidence>
<organism evidence="3 4">
    <name type="scientific">Aphanomyces stellatus</name>
    <dbReference type="NCBI Taxonomy" id="120398"/>
    <lineage>
        <taxon>Eukaryota</taxon>
        <taxon>Sar</taxon>
        <taxon>Stramenopiles</taxon>
        <taxon>Oomycota</taxon>
        <taxon>Saprolegniomycetes</taxon>
        <taxon>Saprolegniales</taxon>
        <taxon>Verrucalvaceae</taxon>
        <taxon>Aphanomyces</taxon>
    </lineage>
</organism>
<gene>
    <name evidence="3" type="primary">Aste57867_23946</name>
    <name evidence="2" type="ORF">As57867_023873</name>
    <name evidence="3" type="ORF">ASTE57867_23946</name>
</gene>
<dbReference type="Pfam" id="PF00149">
    <property type="entry name" value="Metallophos"/>
    <property type="match status" value="1"/>
</dbReference>
<name>A0A485LQ65_9STRA</name>
<dbReference type="EMBL" id="CAADRA010007354">
    <property type="protein sequence ID" value="VFU00589.1"/>
    <property type="molecule type" value="Genomic_DNA"/>
</dbReference>
<feature type="domain" description="Calcineurin-like phosphoesterase" evidence="1">
    <location>
        <begin position="13"/>
        <end position="205"/>
    </location>
</feature>
<evidence type="ECO:0000259" key="1">
    <source>
        <dbReference type="Pfam" id="PF00149"/>
    </source>
</evidence>
<reference evidence="3 4" key="1">
    <citation type="submission" date="2019-03" db="EMBL/GenBank/DDBJ databases">
        <authorList>
            <person name="Gaulin E."/>
            <person name="Dumas B."/>
        </authorList>
    </citation>
    <scope>NUCLEOTIDE SEQUENCE [LARGE SCALE GENOMIC DNA]</scope>
    <source>
        <strain evidence="3">CBS 568.67</strain>
    </source>
</reference>
<dbReference type="SUPFAM" id="SSF56300">
    <property type="entry name" value="Metallo-dependent phosphatases"/>
    <property type="match status" value="1"/>
</dbReference>
<reference evidence="2" key="2">
    <citation type="submission" date="2019-06" db="EMBL/GenBank/DDBJ databases">
        <title>Genomics analysis of Aphanomyces spp. identifies a new class of oomycete effector associated with host adaptation.</title>
        <authorList>
            <person name="Gaulin E."/>
        </authorList>
    </citation>
    <scope>NUCLEOTIDE SEQUENCE</scope>
    <source>
        <strain evidence="2">CBS 578.67</strain>
    </source>
</reference>